<dbReference type="EMBL" id="JAVLET010000009">
    <property type="protein sequence ID" value="KAL0467462.1"/>
    <property type="molecule type" value="Genomic_DNA"/>
</dbReference>
<evidence type="ECO:0000313" key="4">
    <source>
        <dbReference type="Proteomes" id="UP001451303"/>
    </source>
</evidence>
<proteinExistence type="predicted"/>
<protein>
    <recommendedName>
        <fullName evidence="2">C2H2-type domain-containing protein</fullName>
    </recommendedName>
</protein>
<dbReference type="Gene3D" id="3.30.160.60">
    <property type="entry name" value="Classic Zinc Finger"/>
    <property type="match status" value="1"/>
</dbReference>
<feature type="region of interest" description="Disordered" evidence="1">
    <location>
        <begin position="263"/>
        <end position="359"/>
    </location>
</feature>
<dbReference type="SMART" id="SM00355">
    <property type="entry name" value="ZnF_C2H2"/>
    <property type="match status" value="2"/>
</dbReference>
<evidence type="ECO:0000313" key="3">
    <source>
        <dbReference type="EMBL" id="KAL0467462.1"/>
    </source>
</evidence>
<dbReference type="PROSITE" id="PS00028">
    <property type="entry name" value="ZINC_FINGER_C2H2_1"/>
    <property type="match status" value="1"/>
</dbReference>
<feature type="compositionally biased region" description="Basic and acidic residues" evidence="1">
    <location>
        <begin position="325"/>
        <end position="343"/>
    </location>
</feature>
<reference evidence="3 4" key="1">
    <citation type="submission" date="2023-09" db="EMBL/GenBank/DDBJ databases">
        <title>Multi-omics analysis of a traditional fermented food reveals byproduct-associated fungal strains for waste-to-food upcycling.</title>
        <authorList>
            <consortium name="Lawrence Berkeley National Laboratory"/>
            <person name="Rekdal V.M."/>
            <person name="Villalobos-Escobedo J.M."/>
            <person name="Rodriguez-Valeron N."/>
            <person name="Garcia M.O."/>
            <person name="Vasquez D.P."/>
            <person name="Damayanti I."/>
            <person name="Sorensen P.M."/>
            <person name="Baidoo E.E."/>
            <person name="De Carvalho A.C."/>
            <person name="Riley R."/>
            <person name="Lipzen A."/>
            <person name="He G."/>
            <person name="Yan M."/>
            <person name="Haridas S."/>
            <person name="Daum C."/>
            <person name="Yoshinaga Y."/>
            <person name="Ng V."/>
            <person name="Grigoriev I.V."/>
            <person name="Munk R."/>
            <person name="Nuraida L."/>
            <person name="Wijaya C.H."/>
            <person name="Morales P.-C."/>
            <person name="Keasling J.D."/>
        </authorList>
    </citation>
    <scope>NUCLEOTIDE SEQUENCE [LARGE SCALE GENOMIC DNA]</scope>
    <source>
        <strain evidence="3 4">FGSC 2613</strain>
    </source>
</reference>
<sequence length="384" mass="42164">MSDHVDFLSMIPNGSASSSSPRVKMVGDGVEHYSDYTNLSQTGDAFMTAPMSLLDAQSQSVATSPAVLLSGNLLFPFTSTAPHDLGCPIGSSVIDPALLQTEEDNFKGSHHLQMQEALALQASHYQRFLQLCEDVKRIQSQIPNHFSAHLSTTSAPAGYEQWTLSFPHGNHSPHTENHCSTASNDFPCNDLYPPLDSSNFMTWIPLQEEAGNTFTHDSSLLRSQMDRGMVDIQMNGKSTATLSGPSEMSNSTEFDLFISFDQSSDGRRTSNSEISVPSGVANAPSPSPERQERSHTPATGPKSPSPSPSDRIPCPINTCGHTSRTKRDMQRHIDDKHDDRPEDLTGTGWSLSPEMPCSHSGCTLKFRRKDRLKRHRASGKHRLR</sequence>
<keyword evidence="4" id="KW-1185">Reference proteome</keyword>
<dbReference type="InterPro" id="IPR013087">
    <property type="entry name" value="Znf_C2H2_type"/>
</dbReference>
<organism evidence="3 4">
    <name type="scientific">Neurospora intermedia</name>
    <dbReference type="NCBI Taxonomy" id="5142"/>
    <lineage>
        <taxon>Eukaryota</taxon>
        <taxon>Fungi</taxon>
        <taxon>Dikarya</taxon>
        <taxon>Ascomycota</taxon>
        <taxon>Pezizomycotina</taxon>
        <taxon>Sordariomycetes</taxon>
        <taxon>Sordariomycetidae</taxon>
        <taxon>Sordariales</taxon>
        <taxon>Sordariaceae</taxon>
        <taxon>Neurospora</taxon>
    </lineage>
</organism>
<comment type="caution">
    <text evidence="3">The sequence shown here is derived from an EMBL/GenBank/DDBJ whole genome shotgun (WGS) entry which is preliminary data.</text>
</comment>
<name>A0ABR3D479_NEUIN</name>
<dbReference type="Proteomes" id="UP001451303">
    <property type="component" value="Unassembled WGS sequence"/>
</dbReference>
<gene>
    <name evidence="3" type="ORF">QR685DRAFT_503581</name>
</gene>
<accession>A0ABR3D479</accession>
<feature type="domain" description="C2H2-type" evidence="2">
    <location>
        <begin position="357"/>
        <end position="381"/>
    </location>
</feature>
<evidence type="ECO:0000259" key="2">
    <source>
        <dbReference type="PROSITE" id="PS00028"/>
    </source>
</evidence>
<evidence type="ECO:0000256" key="1">
    <source>
        <dbReference type="SAM" id="MobiDB-lite"/>
    </source>
</evidence>